<sequence>MTFRHFDNTDPTESYGTEF</sequence>
<name>A0A099NKL9_PICKU</name>
<protein>
    <submittedName>
        <fullName evidence="1">Uncharacterized protein</fullName>
    </submittedName>
</protein>
<evidence type="ECO:0000313" key="2">
    <source>
        <dbReference type="EMBL" id="KGK34871.1"/>
    </source>
</evidence>
<reference evidence="1" key="2">
    <citation type="submission" date="2014-08" db="EMBL/GenBank/DDBJ databases">
        <title>Exploiting Issatchenkia orientalis SD108 for Succinic Acid Production.</title>
        <authorList>
            <person name="Xiao H."/>
            <person name="Shao Z."/>
            <person name="Jiang Y."/>
            <person name="Dole S."/>
            <person name="Zhao H."/>
        </authorList>
    </citation>
    <scope>NUCLEOTIDE SEQUENCE [LARGE SCALE GENOMIC DNA]</scope>
    <source>
        <strain evidence="1">SD108</strain>
    </source>
</reference>
<evidence type="ECO:0000313" key="3">
    <source>
        <dbReference type="Proteomes" id="UP000029867"/>
    </source>
</evidence>
<organism evidence="1 3">
    <name type="scientific">Pichia kudriavzevii</name>
    <name type="common">Yeast</name>
    <name type="synonym">Issatchenkia orientalis</name>
    <dbReference type="NCBI Taxonomy" id="4909"/>
    <lineage>
        <taxon>Eukaryota</taxon>
        <taxon>Fungi</taxon>
        <taxon>Dikarya</taxon>
        <taxon>Ascomycota</taxon>
        <taxon>Saccharomycotina</taxon>
        <taxon>Pichiomycetes</taxon>
        <taxon>Pichiales</taxon>
        <taxon>Pichiaceae</taxon>
        <taxon>Pichia</taxon>
    </lineage>
</organism>
<evidence type="ECO:0000313" key="1">
    <source>
        <dbReference type="EMBL" id="KGK32447.1"/>
    </source>
</evidence>
<dbReference type="AlphaFoldDB" id="A0A099NKL9"/>
<accession>A0A099NKL9</accession>
<proteinExistence type="predicted"/>
<dbReference type="HOGENOM" id="CLU_3429985_0_0_1"/>
<gene>
    <name evidence="2" type="ORF">JL09_g5980</name>
    <name evidence="1" type="ORF">JL09_g6946</name>
</gene>
<dbReference type="EMBL" id="JQFK01002253">
    <property type="protein sequence ID" value="KGK32447.1"/>
    <property type="molecule type" value="Genomic_DNA"/>
</dbReference>
<dbReference type="EMBL" id="JQFK01001200">
    <property type="protein sequence ID" value="KGK34871.1"/>
    <property type="molecule type" value="Genomic_DNA"/>
</dbReference>
<dbReference type="Proteomes" id="UP000029867">
    <property type="component" value="Unassembled WGS sequence"/>
</dbReference>
<comment type="caution">
    <text evidence="1">The sequence shown here is derived from an EMBL/GenBank/DDBJ whole genome shotgun (WGS) entry which is preliminary data.</text>
</comment>
<reference evidence="3" key="1">
    <citation type="journal article" date="2014" name="Microb. Cell Fact.">
        <title>Exploiting Issatchenkia orientalis SD108 for succinic acid production.</title>
        <authorList>
            <person name="Xiao H."/>
            <person name="Shao Z."/>
            <person name="Jiang Y."/>
            <person name="Dole S."/>
            <person name="Zhao H."/>
        </authorList>
    </citation>
    <scope>NUCLEOTIDE SEQUENCE [LARGE SCALE GENOMIC DNA]</scope>
    <source>
        <strain evidence="3">SD108</strain>
    </source>
</reference>